<dbReference type="InterPro" id="IPR025846">
    <property type="entry name" value="TBL_N"/>
</dbReference>
<dbReference type="Pfam" id="PF14416">
    <property type="entry name" value="PMR5N"/>
    <property type="match status" value="1"/>
</dbReference>
<evidence type="ECO:0000256" key="3">
    <source>
        <dbReference type="ARBA" id="ARBA00022692"/>
    </source>
</evidence>
<comment type="subcellular location">
    <subcellularLocation>
        <location evidence="1">Golgi apparatus membrane</location>
        <topology evidence="1">Single-pass type II membrane protein</topology>
    </subcellularLocation>
</comment>
<evidence type="ECO:0000256" key="5">
    <source>
        <dbReference type="ARBA" id="ARBA00022989"/>
    </source>
</evidence>
<evidence type="ECO:0000259" key="10">
    <source>
        <dbReference type="Pfam" id="PF14416"/>
    </source>
</evidence>
<dbReference type="GO" id="GO:1990538">
    <property type="term" value="F:xylan O-acetyltransferase activity"/>
    <property type="evidence" value="ECO:0007669"/>
    <property type="project" value="UniProtKB-ARBA"/>
</dbReference>
<evidence type="ECO:0000259" key="9">
    <source>
        <dbReference type="Pfam" id="PF13839"/>
    </source>
</evidence>
<dbReference type="EMBL" id="NMUH01000830">
    <property type="protein sequence ID" value="MQL85476.1"/>
    <property type="molecule type" value="Genomic_DNA"/>
</dbReference>
<protein>
    <recommendedName>
        <fullName evidence="13">Trichome birefringence-like N-terminal domain-containing protein</fullName>
    </recommendedName>
</protein>
<dbReference type="InterPro" id="IPR026057">
    <property type="entry name" value="TBL_C"/>
</dbReference>
<feature type="transmembrane region" description="Helical" evidence="8">
    <location>
        <begin position="40"/>
        <end position="58"/>
    </location>
</feature>
<gene>
    <name evidence="11" type="ORF">Taro_017986</name>
</gene>
<evidence type="ECO:0000256" key="6">
    <source>
        <dbReference type="ARBA" id="ARBA00023034"/>
    </source>
</evidence>
<dbReference type="InterPro" id="IPR029962">
    <property type="entry name" value="TBL"/>
</dbReference>
<accession>A0A843USS0</accession>
<evidence type="ECO:0008006" key="13">
    <source>
        <dbReference type="Google" id="ProtNLM"/>
    </source>
</evidence>
<dbReference type="PANTHER" id="PTHR32285">
    <property type="entry name" value="PROTEIN TRICHOME BIREFRINGENCE-LIKE 9-RELATED"/>
    <property type="match status" value="1"/>
</dbReference>
<dbReference type="Pfam" id="PF13839">
    <property type="entry name" value="PC-Esterase"/>
    <property type="match status" value="1"/>
</dbReference>
<feature type="domain" description="Trichome birefringence-like C-terminal" evidence="9">
    <location>
        <begin position="179"/>
        <end position="462"/>
    </location>
</feature>
<sequence length="474" mass="53217">MAPPLPGLSPRVQARPTGVHHLMEHPKALAGVHRLPRARVVSSLVVLLSFVLVAAFFASRHLHFAIRASLPAPADVHSSILPRLFARHAFGRVPAPAPAPDPAPKSAVGSADGGSVSLLDGGEVSACDIFDGEWVSNDRVPWYRPGSCPFAEEAFDCAGNGRPDFGYMKFRWKPRRCNLPRMDGKGFLEMLKGKRLVFVGDSLNRNMWESLACILRESATNKSQVFEISGRQDFRTEGFYSIKYADYNCTVEFMQTPFLVQEWEAVSYATGGRKETLRVDLMHDLSTKYRDADILVFNTGHWWTHPRTSEGKDFYQEGEHVYSQLSAEDAYSKALRTWAKWVDANVDPNRTVVFFRGYSSSHYSGGQWNSGGNCDGEMLPITDDAHLEDYPEIMNIFETVLEGMKTPVHYLNITKMAGYRKDAHPSAFRMRGKGLPPDEAQDCSHWCLPGVPDYWNELLYAMLLRDAYPLRQSG</sequence>
<dbReference type="PANTHER" id="PTHR32285:SF241">
    <property type="entry name" value="PROTEIN TRICHOME BIREFRINGENCE-LIKE 4"/>
    <property type="match status" value="1"/>
</dbReference>
<comment type="similarity">
    <text evidence="2">Belongs to the PC-esterase family. TBL subfamily.</text>
</comment>
<evidence type="ECO:0000256" key="8">
    <source>
        <dbReference type="SAM" id="Phobius"/>
    </source>
</evidence>
<keyword evidence="5 8" id="KW-1133">Transmembrane helix</keyword>
<evidence type="ECO:0000256" key="4">
    <source>
        <dbReference type="ARBA" id="ARBA00022968"/>
    </source>
</evidence>
<proteinExistence type="inferred from homology"/>
<evidence type="ECO:0000256" key="1">
    <source>
        <dbReference type="ARBA" id="ARBA00004323"/>
    </source>
</evidence>
<dbReference type="GO" id="GO:0000139">
    <property type="term" value="C:Golgi membrane"/>
    <property type="evidence" value="ECO:0007669"/>
    <property type="project" value="UniProtKB-SubCell"/>
</dbReference>
<evidence type="ECO:0000313" key="11">
    <source>
        <dbReference type="EMBL" id="MQL85476.1"/>
    </source>
</evidence>
<dbReference type="Proteomes" id="UP000652761">
    <property type="component" value="Unassembled WGS sequence"/>
</dbReference>
<feature type="domain" description="Trichome birefringence-like N-terminal" evidence="10">
    <location>
        <begin position="126"/>
        <end position="178"/>
    </location>
</feature>
<evidence type="ECO:0000313" key="12">
    <source>
        <dbReference type="Proteomes" id="UP000652761"/>
    </source>
</evidence>
<comment type="caution">
    <text evidence="11">The sequence shown here is derived from an EMBL/GenBank/DDBJ whole genome shotgun (WGS) entry which is preliminary data.</text>
</comment>
<dbReference type="AlphaFoldDB" id="A0A843USS0"/>
<keyword evidence="12" id="KW-1185">Reference proteome</keyword>
<keyword evidence="3 8" id="KW-0812">Transmembrane</keyword>
<reference evidence="11" key="1">
    <citation type="submission" date="2017-07" db="EMBL/GenBank/DDBJ databases">
        <title>Taro Niue Genome Assembly and Annotation.</title>
        <authorList>
            <person name="Atibalentja N."/>
            <person name="Keating K."/>
            <person name="Fields C.J."/>
        </authorList>
    </citation>
    <scope>NUCLEOTIDE SEQUENCE</scope>
    <source>
        <strain evidence="11">Niue_2</strain>
        <tissue evidence="11">Leaf</tissue>
    </source>
</reference>
<evidence type="ECO:0000256" key="2">
    <source>
        <dbReference type="ARBA" id="ARBA00007727"/>
    </source>
</evidence>
<evidence type="ECO:0000256" key="7">
    <source>
        <dbReference type="ARBA" id="ARBA00023136"/>
    </source>
</evidence>
<keyword evidence="4" id="KW-0735">Signal-anchor</keyword>
<name>A0A843USS0_COLES</name>
<keyword evidence="6" id="KW-0333">Golgi apparatus</keyword>
<keyword evidence="7 8" id="KW-0472">Membrane</keyword>
<organism evidence="11 12">
    <name type="scientific">Colocasia esculenta</name>
    <name type="common">Wild taro</name>
    <name type="synonym">Arum esculentum</name>
    <dbReference type="NCBI Taxonomy" id="4460"/>
    <lineage>
        <taxon>Eukaryota</taxon>
        <taxon>Viridiplantae</taxon>
        <taxon>Streptophyta</taxon>
        <taxon>Embryophyta</taxon>
        <taxon>Tracheophyta</taxon>
        <taxon>Spermatophyta</taxon>
        <taxon>Magnoliopsida</taxon>
        <taxon>Liliopsida</taxon>
        <taxon>Araceae</taxon>
        <taxon>Aroideae</taxon>
        <taxon>Colocasieae</taxon>
        <taxon>Colocasia</taxon>
    </lineage>
</organism>
<dbReference type="OrthoDB" id="630188at2759"/>